<name>A0A7J6I5Y2_CANSA</name>
<proteinExistence type="predicted"/>
<accession>A0A7J6I5Y2</accession>
<keyword evidence="2" id="KW-1185">Reference proteome</keyword>
<reference evidence="1 2" key="1">
    <citation type="journal article" date="2020" name="bioRxiv">
        <title>Sequence and annotation of 42 cannabis genomes reveals extensive copy number variation in cannabinoid synthesis and pathogen resistance genes.</title>
        <authorList>
            <person name="Mckernan K.J."/>
            <person name="Helbert Y."/>
            <person name="Kane L.T."/>
            <person name="Ebling H."/>
            <person name="Zhang L."/>
            <person name="Liu B."/>
            <person name="Eaton Z."/>
            <person name="Mclaughlin S."/>
            <person name="Kingan S."/>
            <person name="Baybayan P."/>
            <person name="Concepcion G."/>
            <person name="Jordan M."/>
            <person name="Riva A."/>
            <person name="Barbazuk W."/>
            <person name="Harkins T."/>
        </authorList>
    </citation>
    <scope>NUCLEOTIDE SEQUENCE [LARGE SCALE GENOMIC DNA]</scope>
    <source>
        <strain evidence="2">cv. Jamaican Lion 4</strain>
        <tissue evidence="1">Leaf</tissue>
    </source>
</reference>
<dbReference type="EMBL" id="JAATIQ010000007">
    <property type="protein sequence ID" value="KAF4402736.1"/>
    <property type="molecule type" value="Genomic_DNA"/>
</dbReference>
<evidence type="ECO:0000313" key="1">
    <source>
        <dbReference type="EMBL" id="KAF4402736.1"/>
    </source>
</evidence>
<sequence length="114" mass="12354">MPEYPTRVSQSGPCHFDQPPLPIPGNCSFIFPSLASVICIRLHIKTVGSRRFLKSFGEKSATHILSDDDDDDGLVNDGASSKINKQILSPKSKLQSPISSPLLLLLLLSPLTTP</sequence>
<evidence type="ECO:0000313" key="2">
    <source>
        <dbReference type="Proteomes" id="UP000583929"/>
    </source>
</evidence>
<gene>
    <name evidence="1" type="ORF">G4B88_012521</name>
</gene>
<protein>
    <submittedName>
        <fullName evidence="1">Uncharacterized protein</fullName>
    </submittedName>
</protein>
<organism evidence="1 2">
    <name type="scientific">Cannabis sativa</name>
    <name type="common">Hemp</name>
    <name type="synonym">Marijuana</name>
    <dbReference type="NCBI Taxonomy" id="3483"/>
    <lineage>
        <taxon>Eukaryota</taxon>
        <taxon>Viridiplantae</taxon>
        <taxon>Streptophyta</taxon>
        <taxon>Embryophyta</taxon>
        <taxon>Tracheophyta</taxon>
        <taxon>Spermatophyta</taxon>
        <taxon>Magnoliopsida</taxon>
        <taxon>eudicotyledons</taxon>
        <taxon>Gunneridae</taxon>
        <taxon>Pentapetalae</taxon>
        <taxon>rosids</taxon>
        <taxon>fabids</taxon>
        <taxon>Rosales</taxon>
        <taxon>Cannabaceae</taxon>
        <taxon>Cannabis</taxon>
    </lineage>
</organism>
<comment type="caution">
    <text evidence="1">The sequence shown here is derived from an EMBL/GenBank/DDBJ whole genome shotgun (WGS) entry which is preliminary data.</text>
</comment>
<dbReference type="AlphaFoldDB" id="A0A7J6I5Y2"/>
<dbReference type="Proteomes" id="UP000583929">
    <property type="component" value="Unassembled WGS sequence"/>
</dbReference>